<evidence type="ECO:0000256" key="11">
    <source>
        <dbReference type="ARBA" id="ARBA00023136"/>
    </source>
</evidence>
<comment type="subcellular location">
    <subcellularLocation>
        <location evidence="1">Cell membrane</location>
        <topology evidence="1">Single-pass type I membrane protein</topology>
    </subcellularLocation>
</comment>
<feature type="region of interest" description="Disordered" evidence="14">
    <location>
        <begin position="241"/>
        <end position="277"/>
    </location>
</feature>
<dbReference type="PROSITE" id="PS00109">
    <property type="entry name" value="PROTEIN_KINASE_TYR"/>
    <property type="match status" value="1"/>
</dbReference>
<evidence type="ECO:0000256" key="5">
    <source>
        <dbReference type="ARBA" id="ARBA00022527"/>
    </source>
</evidence>
<keyword evidence="5 16" id="KW-0723">Serine/threonine-protein kinase</keyword>
<keyword evidence="4" id="KW-1003">Cell membrane</keyword>
<evidence type="ECO:0000256" key="10">
    <source>
        <dbReference type="ARBA" id="ARBA00022989"/>
    </source>
</evidence>
<dbReference type="SUPFAM" id="SSF56112">
    <property type="entry name" value="Protein kinase-like (PK-like)"/>
    <property type="match status" value="1"/>
</dbReference>
<dbReference type="SMART" id="SM00219">
    <property type="entry name" value="TyrKc"/>
    <property type="match status" value="1"/>
</dbReference>
<keyword evidence="16" id="KW-0808">Transferase</keyword>
<dbReference type="GO" id="GO:0005886">
    <property type="term" value="C:plasma membrane"/>
    <property type="evidence" value="ECO:0007669"/>
    <property type="project" value="UniProtKB-SubCell"/>
</dbReference>
<dbReference type="PROSITE" id="PS50011">
    <property type="entry name" value="PROTEIN_KINASE_DOM"/>
    <property type="match status" value="1"/>
</dbReference>
<dbReference type="InterPro" id="IPR008266">
    <property type="entry name" value="Tyr_kinase_AS"/>
</dbReference>
<dbReference type="PANTHER" id="PTHR47989:SF14">
    <property type="entry name" value="INACTIVE PROTEIN KINASE SELMODRAFT_444075"/>
    <property type="match status" value="1"/>
</dbReference>
<evidence type="ECO:0000256" key="6">
    <source>
        <dbReference type="ARBA" id="ARBA00022692"/>
    </source>
</evidence>
<dbReference type="AlphaFoldDB" id="A0ABD1HYD2"/>
<keyword evidence="10" id="KW-1133">Transmembrane helix</keyword>
<evidence type="ECO:0000256" key="12">
    <source>
        <dbReference type="ARBA" id="ARBA00023170"/>
    </source>
</evidence>
<evidence type="ECO:0000256" key="9">
    <source>
        <dbReference type="ARBA" id="ARBA00022840"/>
    </source>
</evidence>
<keyword evidence="16" id="KW-0418">Kinase</keyword>
<protein>
    <submittedName>
        <fullName evidence="16">Non-specific serine/threonine protein kinase</fullName>
        <ecNumber evidence="16">2.7.11.1</ecNumber>
    </submittedName>
</protein>
<keyword evidence="6" id="KW-0812">Transmembrane</keyword>
<comment type="similarity">
    <text evidence="2">In the N-terminal section; belongs to the leguminous lectin family.</text>
</comment>
<evidence type="ECO:0000256" key="2">
    <source>
        <dbReference type="ARBA" id="ARBA00008536"/>
    </source>
</evidence>
<evidence type="ECO:0000256" key="13">
    <source>
        <dbReference type="ARBA" id="ARBA00023180"/>
    </source>
</evidence>
<evidence type="ECO:0000256" key="14">
    <source>
        <dbReference type="SAM" id="MobiDB-lite"/>
    </source>
</evidence>
<organism evidence="16 17">
    <name type="scientific">Salvia divinorum</name>
    <name type="common">Maria pastora</name>
    <name type="synonym">Diviner's sage</name>
    <dbReference type="NCBI Taxonomy" id="28513"/>
    <lineage>
        <taxon>Eukaryota</taxon>
        <taxon>Viridiplantae</taxon>
        <taxon>Streptophyta</taxon>
        <taxon>Embryophyta</taxon>
        <taxon>Tracheophyta</taxon>
        <taxon>Spermatophyta</taxon>
        <taxon>Magnoliopsida</taxon>
        <taxon>eudicotyledons</taxon>
        <taxon>Gunneridae</taxon>
        <taxon>Pentapetalae</taxon>
        <taxon>asterids</taxon>
        <taxon>lamiids</taxon>
        <taxon>Lamiales</taxon>
        <taxon>Lamiaceae</taxon>
        <taxon>Nepetoideae</taxon>
        <taxon>Mentheae</taxon>
        <taxon>Salviinae</taxon>
        <taxon>Salvia</taxon>
        <taxon>Salvia subgen. Calosphace</taxon>
    </lineage>
</organism>
<dbReference type="PANTHER" id="PTHR47989">
    <property type="entry name" value="OS01G0750732 PROTEIN"/>
    <property type="match status" value="1"/>
</dbReference>
<dbReference type="FunFam" id="1.10.510.10:FF:000240">
    <property type="entry name" value="Lectin-domain containing receptor kinase A4.3"/>
    <property type="match status" value="1"/>
</dbReference>
<comment type="caution">
    <text evidence="16">The sequence shown here is derived from an EMBL/GenBank/DDBJ whole genome shotgun (WGS) entry which is preliminary data.</text>
</comment>
<dbReference type="FunFam" id="3.30.200.20:FF:000162">
    <property type="entry name" value="Adenine nucleotide alpha hydrolase-like domain kinase"/>
    <property type="match status" value="1"/>
</dbReference>
<comment type="similarity">
    <text evidence="3">In the C-terminal section; belongs to the protein kinase superfamily. Ser/Thr protein kinase family.</text>
</comment>
<evidence type="ECO:0000256" key="1">
    <source>
        <dbReference type="ARBA" id="ARBA00004251"/>
    </source>
</evidence>
<dbReference type="Pfam" id="PF00069">
    <property type="entry name" value="Pkinase"/>
    <property type="match status" value="1"/>
</dbReference>
<keyword evidence="12" id="KW-0675">Receptor</keyword>
<evidence type="ECO:0000256" key="3">
    <source>
        <dbReference type="ARBA" id="ARBA00010217"/>
    </source>
</evidence>
<keyword evidence="9" id="KW-0067">ATP-binding</keyword>
<dbReference type="GO" id="GO:0005524">
    <property type="term" value="F:ATP binding"/>
    <property type="evidence" value="ECO:0007669"/>
    <property type="project" value="UniProtKB-KW"/>
</dbReference>
<dbReference type="GO" id="GO:0004674">
    <property type="term" value="F:protein serine/threonine kinase activity"/>
    <property type="evidence" value="ECO:0007669"/>
    <property type="project" value="UniProtKB-KW"/>
</dbReference>
<proteinExistence type="inferred from homology"/>
<keyword evidence="7" id="KW-0732">Signal</keyword>
<name>A0ABD1HYD2_SALDI</name>
<evidence type="ECO:0000256" key="4">
    <source>
        <dbReference type="ARBA" id="ARBA00022475"/>
    </source>
</evidence>
<dbReference type="EC" id="2.7.11.1" evidence="16"/>
<feature type="domain" description="Protein kinase" evidence="15">
    <location>
        <begin position="329"/>
        <end position="609"/>
    </location>
</feature>
<evidence type="ECO:0000259" key="15">
    <source>
        <dbReference type="PROSITE" id="PS50011"/>
    </source>
</evidence>
<dbReference type="Gene3D" id="1.10.510.10">
    <property type="entry name" value="Transferase(Phosphotransferase) domain 1"/>
    <property type="match status" value="1"/>
</dbReference>
<dbReference type="InterPro" id="IPR011009">
    <property type="entry name" value="Kinase-like_dom_sf"/>
</dbReference>
<evidence type="ECO:0000256" key="8">
    <source>
        <dbReference type="ARBA" id="ARBA00022741"/>
    </source>
</evidence>
<reference evidence="16 17" key="1">
    <citation type="submission" date="2024-06" db="EMBL/GenBank/DDBJ databases">
        <title>A chromosome level genome sequence of Diviner's sage (Salvia divinorum).</title>
        <authorList>
            <person name="Ford S.A."/>
            <person name="Ro D.-K."/>
            <person name="Ness R.W."/>
            <person name="Phillips M.A."/>
        </authorList>
    </citation>
    <scope>NUCLEOTIDE SEQUENCE [LARGE SCALE GENOMIC DNA]</scope>
    <source>
        <strain evidence="16">SAF-2024a</strain>
        <tissue evidence="16">Leaf</tissue>
    </source>
</reference>
<dbReference type="EMBL" id="JBEAFC010000003">
    <property type="protein sequence ID" value="KAL1561192.1"/>
    <property type="molecule type" value="Genomic_DNA"/>
</dbReference>
<dbReference type="InterPro" id="IPR020635">
    <property type="entry name" value="Tyr_kinase_cat_dom"/>
</dbReference>
<keyword evidence="11" id="KW-0472">Membrane</keyword>
<sequence>MPSVMGSRSGSNRDDRSTPSRILFVCDATKYHGSHEFRHSIHNVRMQAGIVNSGDTVVVLGALHRILHPMGYSIEVVPENFLGTTHIRAKEEHVSKMVDLYVNMLQKSAEECEAEGVNIEVKVTAGTPMRKVIMQEVAISEPTWVILDRHLRRDLRFYLRHIPCKVALILDNLSVEVLRPHSSNKKIEYIEDKLFYSLSKPVPVPLIHGNENNEQSVIPFSCHGSMYSIESSEMAKNVVPSIASTSKKHTSSSRDDFETNLNPKLEKSGGSDNGNIECNFPPLVMPQQLQPTSQKSPNGPAMCVACGLCTELKSTRYSYVDIQLATDDFSSDNLLGEGGYGPVYRGRLKDGQRIAAKVQREASAVGPSEVHSEVHILSFARHKNIVMLLGLCSKEDRNILVYEYICNKSLNWHLFENTERVLEWHQRYTIAIGIAKGLRFLHEECRGSPIIHRDVRPGNIMLTHDFVPMLGDFGFAKWKMDGDDVQTRILGSLGYLAPEYAENGIVSIRTDVYAFGVVLIQLISGRRSMDLDRNGQQVPLRQWALPLIETLSLKELSDPRLEDSCNTCELYHMARTAYACIQTEPEMRPSMAETLALLEGENDHLHHLTEQFIPHYSK</sequence>
<keyword evidence="8" id="KW-0547">Nucleotide-binding</keyword>
<accession>A0ABD1HYD2</accession>
<gene>
    <name evidence="16" type="ORF">AAHA92_03929</name>
</gene>
<dbReference type="Proteomes" id="UP001567538">
    <property type="component" value="Unassembled WGS sequence"/>
</dbReference>
<dbReference type="GO" id="GO:0002229">
    <property type="term" value="P:defense response to oomycetes"/>
    <property type="evidence" value="ECO:0007669"/>
    <property type="project" value="UniProtKB-ARBA"/>
</dbReference>
<evidence type="ECO:0000313" key="17">
    <source>
        <dbReference type="Proteomes" id="UP001567538"/>
    </source>
</evidence>
<keyword evidence="17" id="KW-1185">Reference proteome</keyword>
<evidence type="ECO:0000313" key="16">
    <source>
        <dbReference type="EMBL" id="KAL1561192.1"/>
    </source>
</evidence>
<dbReference type="InterPro" id="IPR000719">
    <property type="entry name" value="Prot_kinase_dom"/>
</dbReference>
<keyword evidence="13" id="KW-0325">Glycoprotein</keyword>
<dbReference type="Gene3D" id="3.30.200.20">
    <property type="entry name" value="Phosphorylase Kinase, domain 1"/>
    <property type="match status" value="1"/>
</dbReference>
<evidence type="ECO:0000256" key="7">
    <source>
        <dbReference type="ARBA" id="ARBA00022729"/>
    </source>
</evidence>